<comment type="subcellular location">
    <subcellularLocation>
        <location evidence="1">Nucleus</location>
    </subcellularLocation>
</comment>
<keyword evidence="7" id="KW-1185">Reference proteome</keyword>
<dbReference type="GO" id="GO:0003723">
    <property type="term" value="F:RNA binding"/>
    <property type="evidence" value="ECO:0007669"/>
    <property type="project" value="TreeGrafter"/>
</dbReference>
<feature type="domain" description="DNA/RNA-binding protein Alba-like" evidence="5">
    <location>
        <begin position="25"/>
        <end position="67"/>
    </location>
</feature>
<dbReference type="Gene3D" id="3.30.110.20">
    <property type="entry name" value="Alba-like domain"/>
    <property type="match status" value="1"/>
</dbReference>
<dbReference type="EMBL" id="CM001741">
    <property type="protein sequence ID" value="KJB14719.1"/>
    <property type="molecule type" value="Genomic_DNA"/>
</dbReference>
<keyword evidence="4" id="KW-0812">Transmembrane</keyword>
<protein>
    <recommendedName>
        <fullName evidence="5">DNA/RNA-binding protein Alba-like domain-containing protein</fullName>
    </recommendedName>
</protein>
<dbReference type="eggNOG" id="KOG2567">
    <property type="taxonomic scope" value="Eukaryota"/>
</dbReference>
<feature type="transmembrane region" description="Helical" evidence="4">
    <location>
        <begin position="56"/>
        <end position="77"/>
    </location>
</feature>
<gene>
    <name evidence="6" type="ORF">B456_002G140000</name>
</gene>
<evidence type="ECO:0000256" key="4">
    <source>
        <dbReference type="SAM" id="Phobius"/>
    </source>
</evidence>
<evidence type="ECO:0000256" key="2">
    <source>
        <dbReference type="ARBA" id="ARBA00008018"/>
    </source>
</evidence>
<name>A0A0D2Q631_GOSRA</name>
<dbReference type="PANTHER" id="PTHR13516:SF18">
    <property type="entry name" value="DNA_RNA-BINDING PROTEIN ALBA-LIKE DOMAIN-CONTAINING PROTEIN"/>
    <property type="match status" value="1"/>
</dbReference>
<keyword evidence="4" id="KW-1133">Transmembrane helix</keyword>
<dbReference type="Pfam" id="PF01918">
    <property type="entry name" value="Alba"/>
    <property type="match status" value="1"/>
</dbReference>
<comment type="similarity">
    <text evidence="2">Belongs to the histone-like Alba family.</text>
</comment>
<dbReference type="AlphaFoldDB" id="A0A0D2Q631"/>
<dbReference type="InterPro" id="IPR051958">
    <property type="entry name" value="Alba-like_NAB"/>
</dbReference>
<reference evidence="6 7" key="1">
    <citation type="journal article" date="2012" name="Nature">
        <title>Repeated polyploidization of Gossypium genomes and the evolution of spinnable cotton fibres.</title>
        <authorList>
            <person name="Paterson A.H."/>
            <person name="Wendel J.F."/>
            <person name="Gundlach H."/>
            <person name="Guo H."/>
            <person name="Jenkins J."/>
            <person name="Jin D."/>
            <person name="Llewellyn D."/>
            <person name="Showmaker K.C."/>
            <person name="Shu S."/>
            <person name="Udall J."/>
            <person name="Yoo M.J."/>
            <person name="Byers R."/>
            <person name="Chen W."/>
            <person name="Doron-Faigenboim A."/>
            <person name="Duke M.V."/>
            <person name="Gong L."/>
            <person name="Grimwood J."/>
            <person name="Grover C."/>
            <person name="Grupp K."/>
            <person name="Hu G."/>
            <person name="Lee T.H."/>
            <person name="Li J."/>
            <person name="Lin L."/>
            <person name="Liu T."/>
            <person name="Marler B.S."/>
            <person name="Page J.T."/>
            <person name="Roberts A.W."/>
            <person name="Romanel E."/>
            <person name="Sanders W.S."/>
            <person name="Szadkowski E."/>
            <person name="Tan X."/>
            <person name="Tang H."/>
            <person name="Xu C."/>
            <person name="Wang J."/>
            <person name="Wang Z."/>
            <person name="Zhang D."/>
            <person name="Zhang L."/>
            <person name="Ashrafi H."/>
            <person name="Bedon F."/>
            <person name="Bowers J.E."/>
            <person name="Brubaker C.L."/>
            <person name="Chee P.W."/>
            <person name="Das S."/>
            <person name="Gingle A.R."/>
            <person name="Haigler C.H."/>
            <person name="Harker D."/>
            <person name="Hoffmann L.V."/>
            <person name="Hovav R."/>
            <person name="Jones D.C."/>
            <person name="Lemke C."/>
            <person name="Mansoor S."/>
            <person name="ur Rahman M."/>
            <person name="Rainville L.N."/>
            <person name="Rambani A."/>
            <person name="Reddy U.K."/>
            <person name="Rong J.K."/>
            <person name="Saranga Y."/>
            <person name="Scheffler B.E."/>
            <person name="Scheffler J.A."/>
            <person name="Stelly D.M."/>
            <person name="Triplett B.A."/>
            <person name="Van Deynze A."/>
            <person name="Vaslin M.F."/>
            <person name="Waghmare V.N."/>
            <person name="Walford S.A."/>
            <person name="Wright R.J."/>
            <person name="Zaki E.A."/>
            <person name="Zhang T."/>
            <person name="Dennis E.S."/>
            <person name="Mayer K.F."/>
            <person name="Peterson D.G."/>
            <person name="Rokhsar D.S."/>
            <person name="Wang X."/>
            <person name="Schmutz J."/>
        </authorList>
    </citation>
    <scope>NUCLEOTIDE SEQUENCE [LARGE SCALE GENOMIC DNA]</scope>
</reference>
<evidence type="ECO:0000259" key="5">
    <source>
        <dbReference type="Pfam" id="PF01918"/>
    </source>
</evidence>
<dbReference type="InterPro" id="IPR002775">
    <property type="entry name" value="DNA/RNA-bd_Alba-like"/>
</dbReference>
<evidence type="ECO:0000256" key="3">
    <source>
        <dbReference type="ARBA" id="ARBA00023242"/>
    </source>
</evidence>
<dbReference type="PANTHER" id="PTHR13516">
    <property type="entry name" value="RIBONUCLEASE P SUBUNIT P25"/>
    <property type="match status" value="1"/>
</dbReference>
<dbReference type="InterPro" id="IPR036882">
    <property type="entry name" value="Alba-like_dom_sf"/>
</dbReference>
<keyword evidence="3" id="KW-0539">Nucleus</keyword>
<dbReference type="Gramene" id="KJB14719">
    <property type="protein sequence ID" value="KJB14719"/>
    <property type="gene ID" value="B456_002G140000"/>
</dbReference>
<accession>A0A0D2Q631</accession>
<dbReference type="STRING" id="29730.A0A0D2Q631"/>
<keyword evidence="4" id="KW-0472">Membrane</keyword>
<dbReference type="SUPFAM" id="SSF82704">
    <property type="entry name" value="AlbA-like"/>
    <property type="match status" value="1"/>
</dbReference>
<dbReference type="GO" id="GO:0005634">
    <property type="term" value="C:nucleus"/>
    <property type="evidence" value="ECO:0007669"/>
    <property type="project" value="UniProtKB-SubCell"/>
</dbReference>
<evidence type="ECO:0000256" key="1">
    <source>
        <dbReference type="ARBA" id="ARBA00004123"/>
    </source>
</evidence>
<evidence type="ECO:0000313" key="7">
    <source>
        <dbReference type="Proteomes" id="UP000032304"/>
    </source>
</evidence>
<feature type="transmembrane region" description="Helical" evidence="4">
    <location>
        <begin position="97"/>
        <end position="117"/>
    </location>
</feature>
<dbReference type="Proteomes" id="UP000032304">
    <property type="component" value="Chromosome 2"/>
</dbReference>
<proteinExistence type="inferred from homology"/>
<organism evidence="6 7">
    <name type="scientific">Gossypium raimondii</name>
    <name type="common">Peruvian cotton</name>
    <name type="synonym">Gossypium klotzschianum subsp. raimondii</name>
    <dbReference type="NCBI Taxonomy" id="29730"/>
    <lineage>
        <taxon>Eukaryota</taxon>
        <taxon>Viridiplantae</taxon>
        <taxon>Streptophyta</taxon>
        <taxon>Embryophyta</taxon>
        <taxon>Tracheophyta</taxon>
        <taxon>Spermatophyta</taxon>
        <taxon>Magnoliopsida</taxon>
        <taxon>eudicotyledons</taxon>
        <taxon>Gunneridae</taxon>
        <taxon>Pentapetalae</taxon>
        <taxon>rosids</taxon>
        <taxon>malvids</taxon>
        <taxon>Malvales</taxon>
        <taxon>Malvaceae</taxon>
        <taxon>Malvoideae</taxon>
        <taxon>Gossypium</taxon>
    </lineage>
</organism>
<evidence type="ECO:0000313" key="6">
    <source>
        <dbReference type="EMBL" id="KJB14719.1"/>
    </source>
</evidence>
<sequence>MDQYQKVEKPKAETPINENDLRIIVQGRMRNYISYAMTLLQEKGAKKIVLKATSRAINKTVMIAELIMVYGALRMTVKIFLMWNSKMVIDGGEDTTVATSWLEASNLVAVPCIWLLLS</sequence>